<dbReference type="Proteomes" id="UP000557739">
    <property type="component" value="Unassembled WGS sequence"/>
</dbReference>
<dbReference type="AlphaFoldDB" id="A0A7W9EGV8"/>
<comment type="caution">
    <text evidence="4">The sequence shown here is derived from an EMBL/GenBank/DDBJ whole genome shotgun (WGS) entry which is preliminary data.</text>
</comment>
<dbReference type="InterPro" id="IPR046278">
    <property type="entry name" value="DUF6311"/>
</dbReference>
<sequence length="532" mass="58692">MALSLRHWLILALIPIGLYLALFDPVTLDPRAVGWLIRGTDNGENALGLHAFLNDPAGGWWPYTTLLGAPEGVTLLFTDSNPLVALLLRPFAGWLPADFQFVGPWILACLLLHAFFAILLLRDHAPSFVALWCGTALLLLVPTLANRFIHANLMAHWLILWSLWLFLDRKRAGNLAWWAAVMLTAAMVHNYLLLMVAAIWASAMLERVMIADWPTRVRLAAGSLAILLAVGLIAKAHGAGGNFEVTGSYGAFAMSLDALWNPGNPSYSTFLPAIAQRQGRGFEGFQYLGLGLLILIPAAFAIRTVQGTRGSDLRRLFWLVPALLVLTALAITPAVDFAGQKLLRLPIPAALDAPLDMVRASGRLFWPVAYVLVLVAIRLAYRLRHDRATLLLASVTVLQLLDLSGLLRAAHAASADRRPTWVRTPSPRWDRLIAEADDVTLAPAEAIADLQLYQELAWRAASARKPVIHVYAARTPLATRTRLMHEDLDFSHGRLKPKRLYVLLPGTPVPDGTRRRLVRIDGLRVLAQETRR</sequence>
<name>A0A7W9EGV8_9SPHN</name>
<protein>
    <recommendedName>
        <fullName evidence="6">Glycosyltransferase RgtA/B/C/D-like domain-containing protein</fullName>
    </recommendedName>
</protein>
<feature type="transmembrane region" description="Helical" evidence="1">
    <location>
        <begin position="316"/>
        <end position="335"/>
    </location>
</feature>
<keyword evidence="1" id="KW-0812">Transmembrane</keyword>
<dbReference type="RefSeq" id="WP_184024769.1">
    <property type="nucleotide sequence ID" value="NZ_JACIJJ010000001.1"/>
</dbReference>
<evidence type="ECO:0000313" key="4">
    <source>
        <dbReference type="EMBL" id="MBB5697528.1"/>
    </source>
</evidence>
<evidence type="ECO:0000313" key="5">
    <source>
        <dbReference type="Proteomes" id="UP000557739"/>
    </source>
</evidence>
<reference evidence="4 5" key="1">
    <citation type="submission" date="2020-08" db="EMBL/GenBank/DDBJ databases">
        <title>Genomic Encyclopedia of Type Strains, Phase IV (KMG-IV): sequencing the most valuable type-strain genomes for metagenomic binning, comparative biology and taxonomic classification.</title>
        <authorList>
            <person name="Goeker M."/>
        </authorList>
    </citation>
    <scope>NUCLEOTIDE SEQUENCE [LARGE SCALE GENOMIC DNA]</scope>
    <source>
        <strain evidence="4 5">DSM 27244</strain>
    </source>
</reference>
<feature type="transmembrane region" description="Helical" evidence="1">
    <location>
        <begin position="285"/>
        <end position="304"/>
    </location>
</feature>
<dbReference type="Pfam" id="PF19830">
    <property type="entry name" value="DUF6311"/>
    <property type="match status" value="1"/>
</dbReference>
<evidence type="ECO:0000256" key="1">
    <source>
        <dbReference type="SAM" id="Phobius"/>
    </source>
</evidence>
<gene>
    <name evidence="4" type="ORF">FHR19_000853</name>
</gene>
<dbReference type="Pfam" id="PF25853">
    <property type="entry name" value="DUF6311_C"/>
    <property type="match status" value="1"/>
</dbReference>
<dbReference type="InterPro" id="IPR058671">
    <property type="entry name" value="DUF6311_C"/>
</dbReference>
<feature type="transmembrane region" description="Helical" evidence="1">
    <location>
        <begin position="217"/>
        <end position="234"/>
    </location>
</feature>
<evidence type="ECO:0008006" key="6">
    <source>
        <dbReference type="Google" id="ProtNLM"/>
    </source>
</evidence>
<keyword evidence="1" id="KW-0472">Membrane</keyword>
<feature type="domain" description="DUF6311" evidence="2">
    <location>
        <begin position="12"/>
        <end position="404"/>
    </location>
</feature>
<accession>A0A7W9EGV8</accession>
<organism evidence="4 5">
    <name type="scientific">Sphingomonas yantingensis</name>
    <dbReference type="NCBI Taxonomy" id="1241761"/>
    <lineage>
        <taxon>Bacteria</taxon>
        <taxon>Pseudomonadati</taxon>
        <taxon>Pseudomonadota</taxon>
        <taxon>Alphaproteobacteria</taxon>
        <taxon>Sphingomonadales</taxon>
        <taxon>Sphingomonadaceae</taxon>
        <taxon>Sphingomonas</taxon>
    </lineage>
</organism>
<proteinExistence type="predicted"/>
<feature type="transmembrane region" description="Helical" evidence="1">
    <location>
        <begin position="364"/>
        <end position="381"/>
    </location>
</feature>
<feature type="transmembrane region" description="Helical" evidence="1">
    <location>
        <begin position="179"/>
        <end position="205"/>
    </location>
</feature>
<keyword evidence="1" id="KW-1133">Transmembrane helix</keyword>
<evidence type="ECO:0000259" key="3">
    <source>
        <dbReference type="Pfam" id="PF25853"/>
    </source>
</evidence>
<evidence type="ECO:0000259" key="2">
    <source>
        <dbReference type="Pfam" id="PF19830"/>
    </source>
</evidence>
<dbReference type="EMBL" id="JACIJJ010000001">
    <property type="protein sequence ID" value="MBB5697528.1"/>
    <property type="molecule type" value="Genomic_DNA"/>
</dbReference>
<feature type="transmembrane region" description="Helical" evidence="1">
    <location>
        <begin position="102"/>
        <end position="121"/>
    </location>
</feature>
<feature type="transmembrane region" description="Helical" evidence="1">
    <location>
        <begin position="128"/>
        <end position="145"/>
    </location>
</feature>
<keyword evidence="5" id="KW-1185">Reference proteome</keyword>
<feature type="domain" description="DUF6311" evidence="3">
    <location>
        <begin position="428"/>
        <end position="526"/>
    </location>
</feature>